<dbReference type="Proteomes" id="UP000541109">
    <property type="component" value="Unassembled WGS sequence"/>
</dbReference>
<gene>
    <name evidence="1" type="ORF">H2509_08630</name>
</gene>
<reference evidence="1 2" key="1">
    <citation type="submission" date="2020-07" db="EMBL/GenBank/DDBJ databases">
        <title>Stappia sp., F7233, whole genome shotgun sequencing project.</title>
        <authorList>
            <person name="Jiang S."/>
            <person name="Liu Z.W."/>
            <person name="Du Z.J."/>
        </authorList>
    </citation>
    <scope>NUCLEOTIDE SEQUENCE [LARGE SCALE GENOMIC DNA]</scope>
    <source>
        <strain evidence="1 2">F7233</strain>
    </source>
</reference>
<evidence type="ECO:0000313" key="2">
    <source>
        <dbReference type="Proteomes" id="UP000541109"/>
    </source>
</evidence>
<proteinExistence type="predicted"/>
<dbReference type="AlphaFoldDB" id="A0A839ABV9"/>
<name>A0A839ABV9_9HYPH</name>
<evidence type="ECO:0000313" key="1">
    <source>
        <dbReference type="EMBL" id="MBA5777190.1"/>
    </source>
</evidence>
<keyword evidence="2" id="KW-1185">Reference proteome</keyword>
<comment type="caution">
    <text evidence="1">The sequence shown here is derived from an EMBL/GenBank/DDBJ whole genome shotgun (WGS) entry which is preliminary data.</text>
</comment>
<organism evidence="1 2">
    <name type="scientific">Stappia albiluteola</name>
    <dbReference type="NCBI Taxonomy" id="2758565"/>
    <lineage>
        <taxon>Bacteria</taxon>
        <taxon>Pseudomonadati</taxon>
        <taxon>Pseudomonadota</taxon>
        <taxon>Alphaproteobacteria</taxon>
        <taxon>Hyphomicrobiales</taxon>
        <taxon>Stappiaceae</taxon>
        <taxon>Stappia</taxon>
    </lineage>
</organism>
<dbReference type="EMBL" id="JACFXV010000048">
    <property type="protein sequence ID" value="MBA5777190.1"/>
    <property type="molecule type" value="Genomic_DNA"/>
</dbReference>
<protein>
    <submittedName>
        <fullName evidence="1">Uncharacterized protein</fullName>
    </submittedName>
</protein>
<sequence>MVDADSGREGNCVAACPPLFVLLQLLDNRVDKLTDSLAVLAARLGLPQERY</sequence>
<accession>A0A839ABV9</accession>